<dbReference type="AlphaFoldDB" id="A0A1B0ZNZ0"/>
<dbReference type="PROSITE" id="PS50977">
    <property type="entry name" value="HTH_TETR_2"/>
    <property type="match status" value="1"/>
</dbReference>
<dbReference type="PANTHER" id="PTHR30055:SF175">
    <property type="entry name" value="HTH-TYPE TRANSCRIPTIONAL REPRESSOR KSTR2"/>
    <property type="match status" value="1"/>
</dbReference>
<evidence type="ECO:0000313" key="8">
    <source>
        <dbReference type="Proteomes" id="UP000092565"/>
    </source>
</evidence>
<evidence type="ECO:0000259" key="6">
    <source>
        <dbReference type="PROSITE" id="PS50977"/>
    </source>
</evidence>
<name>A0A1B0ZNZ0_9RHOB</name>
<keyword evidence="3 5" id="KW-0238">DNA-binding</keyword>
<dbReference type="GO" id="GO:0000976">
    <property type="term" value="F:transcription cis-regulatory region binding"/>
    <property type="evidence" value="ECO:0007669"/>
    <property type="project" value="TreeGrafter"/>
</dbReference>
<evidence type="ECO:0000256" key="3">
    <source>
        <dbReference type="ARBA" id="ARBA00023125"/>
    </source>
</evidence>
<proteinExistence type="predicted"/>
<dbReference type="InterPro" id="IPR041490">
    <property type="entry name" value="KstR2_TetR_C"/>
</dbReference>
<dbReference type="Proteomes" id="UP000092565">
    <property type="component" value="Chromosome"/>
</dbReference>
<dbReference type="GO" id="GO:0003700">
    <property type="term" value="F:DNA-binding transcription factor activity"/>
    <property type="evidence" value="ECO:0007669"/>
    <property type="project" value="TreeGrafter"/>
</dbReference>
<dbReference type="InterPro" id="IPR050109">
    <property type="entry name" value="HTH-type_TetR-like_transc_reg"/>
</dbReference>
<protein>
    <submittedName>
        <fullName evidence="7">TetR family transcriptional regulator</fullName>
    </submittedName>
</protein>
<dbReference type="EMBL" id="CP015124">
    <property type="protein sequence ID" value="ANP35860.1"/>
    <property type="molecule type" value="Genomic_DNA"/>
</dbReference>
<reference evidence="7 8" key="1">
    <citation type="submission" date="2016-04" db="EMBL/GenBank/DDBJ databases">
        <authorList>
            <person name="Evans L.H."/>
            <person name="Alamgir A."/>
            <person name="Owens N."/>
            <person name="Weber N.D."/>
            <person name="Virtaneva K."/>
            <person name="Barbian K."/>
            <person name="Babar A."/>
            <person name="Rosenke K."/>
        </authorList>
    </citation>
    <scope>NUCLEOTIDE SEQUENCE [LARGE SCALE GENOMIC DNA]</scope>
    <source>
        <strain evidence="7 8">JL2886</strain>
    </source>
</reference>
<gene>
    <name evidence="7" type="ORF">JL2886_00936</name>
</gene>
<evidence type="ECO:0000256" key="4">
    <source>
        <dbReference type="ARBA" id="ARBA00023163"/>
    </source>
</evidence>
<evidence type="ECO:0000313" key="7">
    <source>
        <dbReference type="EMBL" id="ANP35860.1"/>
    </source>
</evidence>
<dbReference type="SUPFAM" id="SSF48498">
    <property type="entry name" value="Tetracyclin repressor-like, C-terminal domain"/>
    <property type="match status" value="1"/>
</dbReference>
<evidence type="ECO:0000256" key="2">
    <source>
        <dbReference type="ARBA" id="ARBA00023015"/>
    </source>
</evidence>
<sequence length="218" mass="24823">MHNCRQGHKRGFYLNKCSVSFERMARTQGSHSDITGPRIQAAALRLFAQHGYAAVSMRQIAAEVGVQAGALYNYTPDKQSLLFSLMQRHMSELMEAWQADPAVEGALGELERFVRFHIRFHMERPDAVFIAYMELRNLSDENFAVIETMRRNYEDALEAVLKQGVEEGVFRIPDTKIATLAVIAMLNGVMTWYRTGGRLSLQEVETIYWDMVRKAVAA</sequence>
<keyword evidence="4" id="KW-0804">Transcription</keyword>
<dbReference type="InterPro" id="IPR036271">
    <property type="entry name" value="Tet_transcr_reg_TetR-rel_C_sf"/>
</dbReference>
<dbReference type="PRINTS" id="PR00455">
    <property type="entry name" value="HTHTETR"/>
</dbReference>
<dbReference type="InterPro" id="IPR001647">
    <property type="entry name" value="HTH_TetR"/>
</dbReference>
<dbReference type="Pfam" id="PF00440">
    <property type="entry name" value="TetR_N"/>
    <property type="match status" value="1"/>
</dbReference>
<dbReference type="PANTHER" id="PTHR30055">
    <property type="entry name" value="HTH-TYPE TRANSCRIPTIONAL REGULATOR RUTR"/>
    <property type="match status" value="1"/>
</dbReference>
<evidence type="ECO:0000256" key="5">
    <source>
        <dbReference type="PROSITE-ProRule" id="PRU00335"/>
    </source>
</evidence>
<keyword evidence="8" id="KW-1185">Reference proteome</keyword>
<evidence type="ECO:0000256" key="1">
    <source>
        <dbReference type="ARBA" id="ARBA00022491"/>
    </source>
</evidence>
<feature type="DNA-binding region" description="H-T-H motif" evidence="5">
    <location>
        <begin position="56"/>
        <end position="75"/>
    </location>
</feature>
<feature type="domain" description="HTH tetR-type" evidence="6">
    <location>
        <begin position="33"/>
        <end position="93"/>
    </location>
</feature>
<accession>A0A1B0ZNZ0</accession>
<keyword evidence="1" id="KW-0678">Repressor</keyword>
<dbReference type="SUPFAM" id="SSF46689">
    <property type="entry name" value="Homeodomain-like"/>
    <property type="match status" value="1"/>
</dbReference>
<dbReference type="Gene3D" id="1.10.357.10">
    <property type="entry name" value="Tetracycline Repressor, domain 2"/>
    <property type="match status" value="1"/>
</dbReference>
<organism evidence="7 8">
    <name type="scientific">Phaeobacter gallaeciensis</name>
    <dbReference type="NCBI Taxonomy" id="60890"/>
    <lineage>
        <taxon>Bacteria</taxon>
        <taxon>Pseudomonadati</taxon>
        <taxon>Pseudomonadota</taxon>
        <taxon>Alphaproteobacteria</taxon>
        <taxon>Rhodobacterales</taxon>
        <taxon>Roseobacteraceae</taxon>
        <taxon>Phaeobacter</taxon>
    </lineage>
</organism>
<dbReference type="Pfam" id="PF17932">
    <property type="entry name" value="TetR_C_24"/>
    <property type="match status" value="1"/>
</dbReference>
<keyword evidence="2" id="KW-0805">Transcription regulation</keyword>
<dbReference type="PATRIC" id="fig|60890.4.peg.913"/>
<dbReference type="InterPro" id="IPR009057">
    <property type="entry name" value="Homeodomain-like_sf"/>
</dbReference>